<accession>A0ABR0T0Z5</accession>
<dbReference type="InterPro" id="IPR011008">
    <property type="entry name" value="Dimeric_a/b-barrel"/>
</dbReference>
<dbReference type="Proteomes" id="UP001338125">
    <property type="component" value="Unassembled WGS sequence"/>
</dbReference>
<proteinExistence type="predicted"/>
<keyword evidence="3" id="KW-1185">Reference proteome</keyword>
<evidence type="ECO:0000313" key="2">
    <source>
        <dbReference type="EMBL" id="KAK5997671.1"/>
    </source>
</evidence>
<reference evidence="2 3" key="1">
    <citation type="submission" date="2024-01" db="EMBL/GenBank/DDBJ databases">
        <title>Complete genome of Cladobotryum mycophilum ATHUM6906.</title>
        <authorList>
            <person name="Christinaki A.C."/>
            <person name="Myridakis A.I."/>
            <person name="Kouvelis V.N."/>
        </authorList>
    </citation>
    <scope>NUCLEOTIDE SEQUENCE [LARGE SCALE GENOMIC DNA]</scope>
    <source>
        <strain evidence="2 3">ATHUM6906</strain>
    </source>
</reference>
<dbReference type="EMBL" id="JAVFKD010000001">
    <property type="protein sequence ID" value="KAK5997671.1"/>
    <property type="molecule type" value="Genomic_DNA"/>
</dbReference>
<gene>
    <name evidence="2" type="ORF">PT974_00026</name>
</gene>
<dbReference type="Gene3D" id="3.30.70.100">
    <property type="match status" value="1"/>
</dbReference>
<dbReference type="InterPro" id="IPR007138">
    <property type="entry name" value="ABM_dom"/>
</dbReference>
<name>A0ABR0T0Z5_9HYPO</name>
<feature type="domain" description="ABM" evidence="1">
    <location>
        <begin position="32"/>
        <end position="97"/>
    </location>
</feature>
<dbReference type="Pfam" id="PF03992">
    <property type="entry name" value="ABM"/>
    <property type="match status" value="1"/>
</dbReference>
<dbReference type="SUPFAM" id="SSF54909">
    <property type="entry name" value="Dimeric alpha+beta barrel"/>
    <property type="match status" value="1"/>
</dbReference>
<organism evidence="2 3">
    <name type="scientific">Cladobotryum mycophilum</name>
    <dbReference type="NCBI Taxonomy" id="491253"/>
    <lineage>
        <taxon>Eukaryota</taxon>
        <taxon>Fungi</taxon>
        <taxon>Dikarya</taxon>
        <taxon>Ascomycota</taxon>
        <taxon>Pezizomycotina</taxon>
        <taxon>Sordariomycetes</taxon>
        <taxon>Hypocreomycetidae</taxon>
        <taxon>Hypocreales</taxon>
        <taxon>Hypocreaceae</taxon>
        <taxon>Cladobotryum</taxon>
    </lineage>
</organism>
<protein>
    <recommendedName>
        <fullName evidence="1">ABM domain-containing protein</fullName>
    </recommendedName>
</protein>
<comment type="caution">
    <text evidence="2">The sequence shown here is derived from an EMBL/GenBank/DDBJ whole genome shotgun (WGS) entry which is preliminary data.</text>
</comment>
<evidence type="ECO:0000313" key="3">
    <source>
        <dbReference type="Proteomes" id="UP001338125"/>
    </source>
</evidence>
<sequence>MATSQTEQTHGVAGTDQDFLRQVATLDADEEFCVYSRIWAFPEGADRLANMFAETTRLSAFLSGTIHYCMCRDSHDPTLFLLFERYKGRKGFDAHIEQPFVQGLLAAGLIRHVEASFAKPIQPAKPETDSGEV</sequence>
<evidence type="ECO:0000259" key="1">
    <source>
        <dbReference type="Pfam" id="PF03992"/>
    </source>
</evidence>